<evidence type="ECO:0000313" key="2">
    <source>
        <dbReference type="Proteomes" id="UP000314294"/>
    </source>
</evidence>
<evidence type="ECO:0000313" key="1">
    <source>
        <dbReference type="EMBL" id="TNN52738.1"/>
    </source>
</evidence>
<organism evidence="1 2">
    <name type="scientific">Liparis tanakae</name>
    <name type="common">Tanaka's snailfish</name>
    <dbReference type="NCBI Taxonomy" id="230148"/>
    <lineage>
        <taxon>Eukaryota</taxon>
        <taxon>Metazoa</taxon>
        <taxon>Chordata</taxon>
        <taxon>Craniata</taxon>
        <taxon>Vertebrata</taxon>
        <taxon>Euteleostomi</taxon>
        <taxon>Actinopterygii</taxon>
        <taxon>Neopterygii</taxon>
        <taxon>Teleostei</taxon>
        <taxon>Neoteleostei</taxon>
        <taxon>Acanthomorphata</taxon>
        <taxon>Eupercaria</taxon>
        <taxon>Perciformes</taxon>
        <taxon>Cottioidei</taxon>
        <taxon>Cottales</taxon>
        <taxon>Liparidae</taxon>
        <taxon>Liparis</taxon>
    </lineage>
</organism>
<gene>
    <name evidence="1" type="ORF">EYF80_037042</name>
</gene>
<sequence>MGRALALQRANLRRAVRLLAGEVGVGLGEQRARRLGDWHWTAGQPSAMGREGRVLLEGATRGRRELALWFRGTTDVEASVDSDTNATSQPMACQRTYRESCWPSAWLWRGRSWGARLSSWGDGVSVAVDWWL</sequence>
<accession>A0A4Z2GGS0</accession>
<proteinExistence type="predicted"/>
<comment type="caution">
    <text evidence="1">The sequence shown here is derived from an EMBL/GenBank/DDBJ whole genome shotgun (WGS) entry which is preliminary data.</text>
</comment>
<protein>
    <submittedName>
        <fullName evidence="1">Uncharacterized protein</fullName>
    </submittedName>
</protein>
<dbReference type="AlphaFoldDB" id="A0A4Z2GGS0"/>
<dbReference type="Proteomes" id="UP000314294">
    <property type="component" value="Unassembled WGS sequence"/>
</dbReference>
<dbReference type="EMBL" id="SRLO01000537">
    <property type="protein sequence ID" value="TNN52738.1"/>
    <property type="molecule type" value="Genomic_DNA"/>
</dbReference>
<reference evidence="1 2" key="1">
    <citation type="submission" date="2019-03" db="EMBL/GenBank/DDBJ databases">
        <title>First draft genome of Liparis tanakae, snailfish: a comprehensive survey of snailfish specific genes.</title>
        <authorList>
            <person name="Kim W."/>
            <person name="Song I."/>
            <person name="Jeong J.-H."/>
            <person name="Kim D."/>
            <person name="Kim S."/>
            <person name="Ryu S."/>
            <person name="Song J.Y."/>
            <person name="Lee S.K."/>
        </authorList>
    </citation>
    <scope>NUCLEOTIDE SEQUENCE [LARGE SCALE GENOMIC DNA]</scope>
    <source>
        <tissue evidence="1">Muscle</tissue>
    </source>
</reference>
<name>A0A4Z2GGS0_9TELE</name>
<keyword evidence="2" id="KW-1185">Reference proteome</keyword>